<dbReference type="Proteomes" id="UP000576225">
    <property type="component" value="Unassembled WGS sequence"/>
</dbReference>
<comment type="caution">
    <text evidence="1">The sequence shown here is derived from an EMBL/GenBank/DDBJ whole genome shotgun (WGS) entry which is preliminary data.</text>
</comment>
<protein>
    <recommendedName>
        <fullName evidence="3">Helix-turn-helix protein</fullName>
    </recommendedName>
</protein>
<name>A0A848B0N8_9BACT</name>
<organism evidence="1 2">
    <name type="scientific">Victivallis vadensis</name>
    <dbReference type="NCBI Taxonomy" id="172901"/>
    <lineage>
        <taxon>Bacteria</taxon>
        <taxon>Pseudomonadati</taxon>
        <taxon>Lentisphaerota</taxon>
        <taxon>Lentisphaeria</taxon>
        <taxon>Victivallales</taxon>
        <taxon>Victivallaceae</taxon>
        <taxon>Victivallis</taxon>
    </lineage>
</organism>
<evidence type="ECO:0000313" key="2">
    <source>
        <dbReference type="Proteomes" id="UP000576225"/>
    </source>
</evidence>
<dbReference type="AlphaFoldDB" id="A0A848B0N8"/>
<evidence type="ECO:0000313" key="1">
    <source>
        <dbReference type="EMBL" id="NMD89444.1"/>
    </source>
</evidence>
<gene>
    <name evidence="1" type="ORF">HF882_22945</name>
</gene>
<dbReference type="EMBL" id="JABAEW010000131">
    <property type="protein sequence ID" value="NMD89444.1"/>
    <property type="molecule type" value="Genomic_DNA"/>
</dbReference>
<reference evidence="1 2" key="1">
    <citation type="submission" date="2020-04" db="EMBL/GenBank/DDBJ databases">
        <authorList>
            <person name="Hitch T.C.A."/>
            <person name="Wylensek D."/>
            <person name="Clavel T."/>
        </authorList>
    </citation>
    <scope>NUCLEOTIDE SEQUENCE [LARGE SCALE GENOMIC DNA]</scope>
    <source>
        <strain evidence="1 2">COR2-253-APC-1A</strain>
    </source>
</reference>
<evidence type="ECO:0008006" key="3">
    <source>
        <dbReference type="Google" id="ProtNLM"/>
    </source>
</evidence>
<proteinExistence type="predicted"/>
<dbReference type="RefSeq" id="WP_168964325.1">
    <property type="nucleotide sequence ID" value="NZ_JABAEW010000131.1"/>
</dbReference>
<sequence length="64" mass="7621">MTTEEFKMRCRGLQAERLAELLLCSRWSIDKYRTGSPIPEKVARRVDELDKLLEQFCRTNFPDE</sequence>
<accession>A0A848B0N8</accession>